<evidence type="ECO:0000313" key="8">
    <source>
        <dbReference type="Proteomes" id="UP000193420"/>
    </source>
</evidence>
<evidence type="ECO:0000256" key="1">
    <source>
        <dbReference type="ARBA" id="ARBA00010613"/>
    </source>
</evidence>
<dbReference type="FunFam" id="3.60.110.10:FF:000004">
    <property type="entry name" value="Carbon-nitrogen hydrolase"/>
    <property type="match status" value="1"/>
</dbReference>
<dbReference type="SUPFAM" id="SSF56317">
    <property type="entry name" value="Carbon-nitrogen hydrolase"/>
    <property type="match status" value="1"/>
</dbReference>
<dbReference type="Proteomes" id="UP000193420">
    <property type="component" value="Unassembled WGS sequence"/>
</dbReference>
<evidence type="ECO:0000256" key="5">
    <source>
        <dbReference type="ARBA" id="ARBA00072139"/>
    </source>
</evidence>
<organism evidence="7 8">
    <name type="scientific">Arenibacter troitsensis</name>
    <dbReference type="NCBI Taxonomy" id="188872"/>
    <lineage>
        <taxon>Bacteria</taxon>
        <taxon>Pseudomonadati</taxon>
        <taxon>Bacteroidota</taxon>
        <taxon>Flavobacteriia</taxon>
        <taxon>Flavobacteriales</taxon>
        <taxon>Flavobacteriaceae</taxon>
        <taxon>Arenibacter</taxon>
    </lineage>
</organism>
<dbReference type="PROSITE" id="PS50263">
    <property type="entry name" value="CN_HYDROLASE"/>
    <property type="match status" value="1"/>
</dbReference>
<proteinExistence type="inferred from homology"/>
<evidence type="ECO:0000259" key="6">
    <source>
        <dbReference type="PROSITE" id="PS50263"/>
    </source>
</evidence>
<dbReference type="InterPro" id="IPR003010">
    <property type="entry name" value="C-N_Hydrolase"/>
</dbReference>
<dbReference type="Gene3D" id="3.60.110.10">
    <property type="entry name" value="Carbon-nitrogen hydrolase"/>
    <property type="match status" value="1"/>
</dbReference>
<name>A0A1X7JU21_9FLAO</name>
<protein>
    <recommendedName>
        <fullName evidence="5">Omega-amidase YafV</fullName>
        <ecNumber evidence="3">3.5.1.3</ecNumber>
    </recommendedName>
</protein>
<dbReference type="CDD" id="cd07575">
    <property type="entry name" value="Xc-1258_like"/>
    <property type="match status" value="1"/>
</dbReference>
<dbReference type="GO" id="GO:0050152">
    <property type="term" value="F:omega-amidase activity"/>
    <property type="evidence" value="ECO:0007669"/>
    <property type="project" value="UniProtKB-EC"/>
</dbReference>
<comment type="catalytic activity">
    <reaction evidence="4">
        <text>a monoamide of a dicarboxylate + H2O = a dicarboxylate + NH4(+)</text>
        <dbReference type="Rhea" id="RHEA:11716"/>
        <dbReference type="ChEBI" id="CHEBI:15377"/>
        <dbReference type="ChEBI" id="CHEBI:28938"/>
        <dbReference type="ChEBI" id="CHEBI:28965"/>
        <dbReference type="ChEBI" id="CHEBI:77450"/>
        <dbReference type="EC" id="3.5.1.3"/>
    </reaction>
</comment>
<comment type="similarity">
    <text evidence="1">Belongs to the carbon-nitrogen hydrolase superfamily. NIT1/NIT2 family.</text>
</comment>
<dbReference type="PANTHER" id="PTHR47799:SF1">
    <property type="entry name" value="OMEGA-AMIDASE YAFV"/>
    <property type="match status" value="1"/>
</dbReference>
<dbReference type="InterPro" id="IPR052737">
    <property type="entry name" value="Omega-amidase_YafV"/>
</dbReference>
<dbReference type="InterPro" id="IPR036526">
    <property type="entry name" value="C-N_Hydrolase_sf"/>
</dbReference>
<dbReference type="Pfam" id="PF00795">
    <property type="entry name" value="CN_hydrolase"/>
    <property type="match status" value="1"/>
</dbReference>
<dbReference type="NCBIfam" id="NF007757">
    <property type="entry name" value="PRK10438.1"/>
    <property type="match status" value="1"/>
</dbReference>
<evidence type="ECO:0000313" key="7">
    <source>
        <dbReference type="EMBL" id="SMG31872.1"/>
    </source>
</evidence>
<feature type="domain" description="CN hydrolase" evidence="6">
    <location>
        <begin position="3"/>
        <end position="233"/>
    </location>
</feature>
<dbReference type="PANTHER" id="PTHR47799">
    <property type="entry name" value="OMEGA-AMIDASE YAFV"/>
    <property type="match status" value="1"/>
</dbReference>
<evidence type="ECO:0000256" key="3">
    <source>
        <dbReference type="ARBA" id="ARBA00039118"/>
    </source>
</evidence>
<dbReference type="EC" id="3.5.1.3" evidence="3"/>
<dbReference type="STRING" id="188872.SAMN03080602_02247"/>
<evidence type="ECO:0000256" key="4">
    <source>
        <dbReference type="ARBA" id="ARBA00052904"/>
    </source>
</evidence>
<gene>
    <name evidence="7" type="ORF">SAMN03080602_02247</name>
</gene>
<keyword evidence="8" id="KW-1185">Reference proteome</keyword>
<keyword evidence="2 7" id="KW-0378">Hydrolase</keyword>
<evidence type="ECO:0000256" key="2">
    <source>
        <dbReference type="ARBA" id="ARBA00022801"/>
    </source>
</evidence>
<accession>A0A1X7JU21</accession>
<dbReference type="GO" id="GO:0106008">
    <property type="term" value="F:2-oxoglutaramate amidase activity"/>
    <property type="evidence" value="ECO:0007669"/>
    <property type="project" value="TreeGrafter"/>
</dbReference>
<dbReference type="EMBL" id="FXAO01000004">
    <property type="protein sequence ID" value="SMG31872.1"/>
    <property type="molecule type" value="Genomic_DNA"/>
</dbReference>
<sequence>MELRVALIQSPLEWENPSKNREHFSKKLDTLNGEVDLVILPEMFTTAFTMTPWNIAKEEGEITVKWMQKEAGRRNVALTGSMVYFEDGHYYNRLWFVEPDGKSGYYDKRHTFTLAGEDKIYNKGGRKIVIDYKGFRICPLICYDLRFPVWARNTENYDVLIYVANWPHPRVNAWDALLKARAIENMAYVIGVNRIGTDNTGHNYSGHSTVNNVYGEPIAFSKEEKILYATLVKRHISEAREKLKFLEDRDHFSLKV</sequence>
<dbReference type="AlphaFoldDB" id="A0A1X7JU21"/>
<reference evidence="8" key="1">
    <citation type="submission" date="2017-04" db="EMBL/GenBank/DDBJ databases">
        <authorList>
            <person name="Varghese N."/>
            <person name="Submissions S."/>
        </authorList>
    </citation>
    <scope>NUCLEOTIDE SEQUENCE [LARGE SCALE GENOMIC DNA]</scope>
    <source>
        <strain evidence="8">DSM 19835</strain>
    </source>
</reference>
<dbReference type="RefSeq" id="WP_085499019.1">
    <property type="nucleotide sequence ID" value="NZ_FXAO01000004.1"/>
</dbReference>